<dbReference type="Gramene" id="Solyc03g059275.1.1">
    <property type="protein sequence ID" value="Solyc03g059275.1.1"/>
    <property type="gene ID" value="Solyc03g059275.1"/>
</dbReference>
<name>A0A3Q7FKP3_SOLLC</name>
<accession>A0A3Q7FKP3</accession>
<dbReference type="AlphaFoldDB" id="A0A3Q7FKP3"/>
<feature type="domain" description="HAT C-terminal dimerisation" evidence="1">
    <location>
        <begin position="16"/>
        <end position="73"/>
    </location>
</feature>
<sequence length="106" mass="11868">MRGFLGLSSTNRDDFEEYLNQSLENLEIKDGNEDLLGWWSRRSDAFPTLSKMVHDILAIQASSVASEAAFSATSLFKELQIKFDTAYSGLPLKTPSKGKVYSTDLR</sequence>
<dbReference type="PANTHER" id="PTHR23272">
    <property type="entry name" value="BED FINGER-RELATED"/>
    <property type="match status" value="1"/>
</dbReference>
<dbReference type="PANTHER" id="PTHR23272:SF184">
    <property type="entry name" value="OS03G0311250 PROTEIN"/>
    <property type="match status" value="1"/>
</dbReference>
<evidence type="ECO:0000313" key="3">
    <source>
        <dbReference type="Proteomes" id="UP000004994"/>
    </source>
</evidence>
<dbReference type="InterPro" id="IPR008906">
    <property type="entry name" value="HATC_C_dom"/>
</dbReference>
<proteinExistence type="predicted"/>
<dbReference type="InParanoid" id="A0A3Q7FKP3"/>
<evidence type="ECO:0000259" key="1">
    <source>
        <dbReference type="Pfam" id="PF05699"/>
    </source>
</evidence>
<protein>
    <recommendedName>
        <fullName evidence="1">HAT C-terminal dimerisation domain-containing protein</fullName>
    </recommendedName>
</protein>
<evidence type="ECO:0000313" key="2">
    <source>
        <dbReference type="EnsemblPlants" id="Solyc03g059275.1.1"/>
    </source>
</evidence>
<reference evidence="2" key="1">
    <citation type="journal article" date="2012" name="Nature">
        <title>The tomato genome sequence provides insights into fleshy fruit evolution.</title>
        <authorList>
            <consortium name="Tomato Genome Consortium"/>
        </authorList>
    </citation>
    <scope>NUCLEOTIDE SEQUENCE [LARGE SCALE GENOMIC DNA]</scope>
    <source>
        <strain evidence="2">cv. Heinz 1706</strain>
    </source>
</reference>
<dbReference type="SUPFAM" id="SSF53098">
    <property type="entry name" value="Ribonuclease H-like"/>
    <property type="match status" value="1"/>
</dbReference>
<dbReference type="GO" id="GO:0046983">
    <property type="term" value="F:protein dimerization activity"/>
    <property type="evidence" value="ECO:0007669"/>
    <property type="project" value="InterPro"/>
</dbReference>
<organism evidence="2">
    <name type="scientific">Solanum lycopersicum</name>
    <name type="common">Tomato</name>
    <name type="synonym">Lycopersicon esculentum</name>
    <dbReference type="NCBI Taxonomy" id="4081"/>
    <lineage>
        <taxon>Eukaryota</taxon>
        <taxon>Viridiplantae</taxon>
        <taxon>Streptophyta</taxon>
        <taxon>Embryophyta</taxon>
        <taxon>Tracheophyta</taxon>
        <taxon>Spermatophyta</taxon>
        <taxon>Magnoliopsida</taxon>
        <taxon>eudicotyledons</taxon>
        <taxon>Gunneridae</taxon>
        <taxon>Pentapetalae</taxon>
        <taxon>asterids</taxon>
        <taxon>lamiids</taxon>
        <taxon>Solanales</taxon>
        <taxon>Solanaceae</taxon>
        <taxon>Solanoideae</taxon>
        <taxon>Solaneae</taxon>
        <taxon>Solanum</taxon>
        <taxon>Solanum subgen. Lycopersicon</taxon>
    </lineage>
</organism>
<dbReference type="Proteomes" id="UP000004994">
    <property type="component" value="Chromosome 3"/>
</dbReference>
<dbReference type="Pfam" id="PF05699">
    <property type="entry name" value="Dimer_Tnp_hAT"/>
    <property type="match status" value="1"/>
</dbReference>
<keyword evidence="3" id="KW-1185">Reference proteome</keyword>
<dbReference type="InterPro" id="IPR012337">
    <property type="entry name" value="RNaseH-like_sf"/>
</dbReference>
<reference evidence="2" key="2">
    <citation type="submission" date="2019-01" db="UniProtKB">
        <authorList>
            <consortium name="EnsemblPlants"/>
        </authorList>
    </citation>
    <scope>IDENTIFICATION</scope>
    <source>
        <strain evidence="2">cv. Heinz 1706</strain>
    </source>
</reference>
<dbReference type="EnsemblPlants" id="Solyc03g059275.1.1">
    <property type="protein sequence ID" value="Solyc03g059275.1.1"/>
    <property type="gene ID" value="Solyc03g059275.1"/>
</dbReference>